<name>A0ABR2X168_9FUNG</name>
<organism evidence="3 4">
    <name type="scientific">Basidiobolus ranarum</name>
    <dbReference type="NCBI Taxonomy" id="34480"/>
    <lineage>
        <taxon>Eukaryota</taxon>
        <taxon>Fungi</taxon>
        <taxon>Fungi incertae sedis</taxon>
        <taxon>Zoopagomycota</taxon>
        <taxon>Entomophthoromycotina</taxon>
        <taxon>Basidiobolomycetes</taxon>
        <taxon>Basidiobolales</taxon>
        <taxon>Basidiobolaceae</taxon>
        <taxon>Basidiobolus</taxon>
    </lineage>
</organism>
<sequence length="916" mass="102563">MRLFGILLHNWCLFLIFISFVTSQEFLVSKYEATILSQDRILWYFSRFVNESAFNTINLTPDANLVNRTNQILLPSLLVMYDTNGNKINENGNLTKTLSPEDNMFIPTSNGGFIHFYIPLVKKKHGVMMDRYDKGMTKLGESTLLPGSFELFSAARGTTYILLAGIGVSDKYRPYVSIIFFDLLGNVVSQVIPIARNIYNMSVPFQPTVSVVPSPNRYFMVNWASKSASGDNVLRANYFSSPDGVEVSRGFIIATAERTKATNTTDFLMINKCNLLKAGDGHVCIYDHVIMPVGNMTNLTISRQTYSTVFSSTGSQFDLPTLLGNFTTDASKGIGIVRAVALPYGGALLISNTLIQSRSGIPRYIQLYNRFWENHPFENNTVGLVGIGVLANNSVLSLMPDNTTDTSRLYVASNYGLRLDNPPRFLDKSVYGDNPIIKSAYPEQGSQVQIGTSLQFSLQFIQSNYTILQGNISIYEASRPDCPRQTFPVSSDTPVIGDTFNFTLDSYALNLPGLEYYVKVDGGTFQSAIWEPLEGLSPYQWYFFTPRQELSKDEKDDITVQIALITSGNVENNQIATNLTSELVDALPIEAERINTSYLRRDVSGDIYQITIKKVSDSQNRTALSIVDNFQDMLKTKARSPLSKGFYTQTLNSDFGVVVETDLFQANRDKFIILGCVVLALGIIFAVLQRKFPSSDNAIMFVVVISFFDFCTDLLFVILNSGDIRSLRAPSVIFFVVPFCFNMLASTYIIVKEVSNNPLFHEWFSKHTLLTSAISVLAATNPALLFILSSRFCSLNSLSAPFSSRVRYQIMICVGIGILIEDIPQLVIQVIYKSFNGFFKIIPFLAVLSNCIGVVYAIVSQIYNYISWKHDKKMLEASKRESRKHLSAMTDESLRIPESIVSTPSESLRYSRSWIE</sequence>
<feature type="transmembrane region" description="Helical" evidence="1">
    <location>
        <begin position="698"/>
        <end position="719"/>
    </location>
</feature>
<gene>
    <name evidence="3" type="ORF">K7432_002793</name>
</gene>
<reference evidence="3 4" key="1">
    <citation type="submission" date="2023-04" db="EMBL/GenBank/DDBJ databases">
        <title>Genome of Basidiobolus ranarum AG-B5.</title>
        <authorList>
            <person name="Stajich J.E."/>
            <person name="Carter-House D."/>
            <person name="Gryganskyi A."/>
        </authorList>
    </citation>
    <scope>NUCLEOTIDE SEQUENCE [LARGE SCALE GENOMIC DNA]</scope>
    <source>
        <strain evidence="3 4">AG-B5</strain>
    </source>
</reference>
<evidence type="ECO:0000256" key="2">
    <source>
        <dbReference type="SAM" id="SignalP"/>
    </source>
</evidence>
<keyword evidence="1" id="KW-0812">Transmembrane</keyword>
<dbReference type="EMBL" id="JASJQH010000078">
    <property type="protein sequence ID" value="KAK9767437.1"/>
    <property type="molecule type" value="Genomic_DNA"/>
</dbReference>
<evidence type="ECO:0000313" key="4">
    <source>
        <dbReference type="Proteomes" id="UP001479436"/>
    </source>
</evidence>
<feature type="transmembrane region" description="Helical" evidence="1">
    <location>
        <begin position="770"/>
        <end position="789"/>
    </location>
</feature>
<proteinExistence type="predicted"/>
<keyword evidence="4" id="KW-1185">Reference proteome</keyword>
<keyword evidence="1" id="KW-0472">Membrane</keyword>
<feature type="transmembrane region" description="Helical" evidence="1">
    <location>
        <begin position="731"/>
        <end position="750"/>
    </location>
</feature>
<evidence type="ECO:0000256" key="1">
    <source>
        <dbReference type="SAM" id="Phobius"/>
    </source>
</evidence>
<dbReference type="Proteomes" id="UP001479436">
    <property type="component" value="Unassembled WGS sequence"/>
</dbReference>
<feature type="transmembrane region" description="Helical" evidence="1">
    <location>
        <begin position="810"/>
        <end position="832"/>
    </location>
</feature>
<feature type="transmembrane region" description="Helical" evidence="1">
    <location>
        <begin position="671"/>
        <end position="692"/>
    </location>
</feature>
<evidence type="ECO:0000313" key="3">
    <source>
        <dbReference type="EMBL" id="KAK9767437.1"/>
    </source>
</evidence>
<comment type="caution">
    <text evidence="3">The sequence shown here is derived from an EMBL/GenBank/DDBJ whole genome shotgun (WGS) entry which is preliminary data.</text>
</comment>
<accession>A0ABR2X168</accession>
<keyword evidence="2" id="KW-0732">Signal</keyword>
<feature type="signal peptide" evidence="2">
    <location>
        <begin position="1"/>
        <end position="23"/>
    </location>
</feature>
<protein>
    <submittedName>
        <fullName evidence="3">Uncharacterized protein</fullName>
    </submittedName>
</protein>
<feature type="chain" id="PRO_5045673409" evidence="2">
    <location>
        <begin position="24"/>
        <end position="916"/>
    </location>
</feature>
<feature type="transmembrane region" description="Helical" evidence="1">
    <location>
        <begin position="838"/>
        <end position="859"/>
    </location>
</feature>
<keyword evidence="1" id="KW-1133">Transmembrane helix</keyword>